<sequence length="163" mass="18632">MISEPEIKDLETKKLVGICIATSLADDKTSLLWNRFMNLKGTIANNKGKNLYSVQEYGENFIKGDFDTQSQFKKWAATEVSNFEEIPKGLEKLEIPGGKYAVFTHKGTAKEFSKTSTFIFNEWLPNSGYVLDDRLHFEILGEEYKGPENPDSEEQIWIPIKNK</sequence>
<keyword evidence="3" id="KW-1185">Reference proteome</keyword>
<proteinExistence type="predicted"/>
<accession>A0ABU1EQW0</accession>
<dbReference type="InterPro" id="IPR053182">
    <property type="entry name" value="YobU-like_regulator"/>
</dbReference>
<name>A0ABU1EQW0_9FLAO</name>
<dbReference type="Proteomes" id="UP001257234">
    <property type="component" value="Unassembled WGS sequence"/>
</dbReference>
<dbReference type="PANTHER" id="PTHR36444:SF2">
    <property type="entry name" value="TRANSCRIPTIONAL REGULATOR PROTEIN YOBU-RELATED"/>
    <property type="match status" value="1"/>
</dbReference>
<dbReference type="InterPro" id="IPR029442">
    <property type="entry name" value="GyrI-like"/>
</dbReference>
<dbReference type="PANTHER" id="PTHR36444">
    <property type="entry name" value="TRANSCRIPTIONAL REGULATOR PROTEIN YOBU-RELATED"/>
    <property type="match status" value="1"/>
</dbReference>
<reference evidence="3" key="1">
    <citation type="submission" date="2023-07" db="EMBL/GenBank/DDBJ databases">
        <title>Christiangramia sp. SM2212., a novel bacterium of the family Flavobacteriaceae isolated from the sea sediment.</title>
        <authorList>
            <person name="Wang J."/>
            <person name="Zhang X."/>
        </authorList>
    </citation>
    <scope>NUCLEOTIDE SEQUENCE [LARGE SCALE GENOMIC DNA]</scope>
    <source>
        <strain evidence="3">SM2212</strain>
    </source>
</reference>
<protein>
    <submittedName>
        <fullName evidence="2">GyrI-like domain-containing protein</fullName>
    </submittedName>
</protein>
<organism evidence="2 3">
    <name type="scientific">Christiangramia sediminicola</name>
    <dbReference type="NCBI Taxonomy" id="3073267"/>
    <lineage>
        <taxon>Bacteria</taxon>
        <taxon>Pseudomonadati</taxon>
        <taxon>Bacteroidota</taxon>
        <taxon>Flavobacteriia</taxon>
        <taxon>Flavobacteriales</taxon>
        <taxon>Flavobacteriaceae</taxon>
        <taxon>Christiangramia</taxon>
    </lineage>
</organism>
<evidence type="ECO:0000259" key="1">
    <source>
        <dbReference type="SMART" id="SM00871"/>
    </source>
</evidence>
<dbReference type="Gene3D" id="3.20.80.10">
    <property type="entry name" value="Regulatory factor, effector binding domain"/>
    <property type="match status" value="1"/>
</dbReference>
<evidence type="ECO:0000313" key="2">
    <source>
        <dbReference type="EMBL" id="MDR5590364.1"/>
    </source>
</evidence>
<feature type="domain" description="AraC effector-binding" evidence="1">
    <location>
        <begin position="3"/>
        <end position="161"/>
    </location>
</feature>
<dbReference type="SUPFAM" id="SSF55136">
    <property type="entry name" value="Probable bacterial effector-binding domain"/>
    <property type="match status" value="1"/>
</dbReference>
<dbReference type="InterPro" id="IPR011256">
    <property type="entry name" value="Reg_factor_effector_dom_sf"/>
</dbReference>
<dbReference type="Pfam" id="PF06445">
    <property type="entry name" value="GyrI-like"/>
    <property type="match status" value="1"/>
</dbReference>
<dbReference type="RefSeq" id="WP_309561235.1">
    <property type="nucleotide sequence ID" value="NZ_JAVJIU010000002.1"/>
</dbReference>
<evidence type="ECO:0000313" key="3">
    <source>
        <dbReference type="Proteomes" id="UP001257234"/>
    </source>
</evidence>
<comment type="caution">
    <text evidence="2">The sequence shown here is derived from an EMBL/GenBank/DDBJ whole genome shotgun (WGS) entry which is preliminary data.</text>
</comment>
<dbReference type="EMBL" id="JAVJIU010000002">
    <property type="protein sequence ID" value="MDR5590364.1"/>
    <property type="molecule type" value="Genomic_DNA"/>
</dbReference>
<gene>
    <name evidence="2" type="ORF">RE431_06925</name>
</gene>
<dbReference type="SMART" id="SM00871">
    <property type="entry name" value="AraC_E_bind"/>
    <property type="match status" value="1"/>
</dbReference>
<dbReference type="InterPro" id="IPR010499">
    <property type="entry name" value="AraC_E-bd"/>
</dbReference>